<dbReference type="InParanoid" id="A0A540VER1"/>
<dbReference type="NCBIfam" id="TIGR00174">
    <property type="entry name" value="miaA"/>
    <property type="match status" value="1"/>
</dbReference>
<evidence type="ECO:0000256" key="13">
    <source>
        <dbReference type="RuleBase" id="RU003785"/>
    </source>
</evidence>
<evidence type="ECO:0000313" key="15">
    <source>
        <dbReference type="Proteomes" id="UP000317371"/>
    </source>
</evidence>
<keyword evidence="5 10" id="KW-0819">tRNA processing</keyword>
<dbReference type="FunCoup" id="A0A540VER1">
    <property type="interactions" value="517"/>
</dbReference>
<dbReference type="Gene3D" id="3.40.50.300">
    <property type="entry name" value="P-loop containing nucleotide triphosphate hydrolases"/>
    <property type="match status" value="1"/>
</dbReference>
<evidence type="ECO:0000256" key="4">
    <source>
        <dbReference type="ARBA" id="ARBA00022679"/>
    </source>
</evidence>
<evidence type="ECO:0000256" key="6">
    <source>
        <dbReference type="ARBA" id="ARBA00022741"/>
    </source>
</evidence>
<comment type="caution">
    <text evidence="14">The sequence shown here is derived from an EMBL/GenBank/DDBJ whole genome shotgun (WGS) entry which is preliminary data.</text>
</comment>
<feature type="region of interest" description="Interaction with substrate tRNA" evidence="10">
    <location>
        <begin position="40"/>
        <end position="43"/>
    </location>
</feature>
<keyword evidence="6 10" id="KW-0547">Nucleotide-binding</keyword>
<evidence type="ECO:0000256" key="11">
    <source>
        <dbReference type="RuleBase" id="RU003783"/>
    </source>
</evidence>
<dbReference type="Proteomes" id="UP000317371">
    <property type="component" value="Unassembled WGS sequence"/>
</dbReference>
<dbReference type="AlphaFoldDB" id="A0A540VER1"/>
<keyword evidence="7 10" id="KW-0067">ATP-binding</keyword>
<keyword evidence="4 10" id="KW-0808">Transferase</keyword>
<evidence type="ECO:0000256" key="12">
    <source>
        <dbReference type="RuleBase" id="RU003784"/>
    </source>
</evidence>
<accession>A0A540VER1</accession>
<comment type="cofactor">
    <cofactor evidence="1 10">
        <name>Mg(2+)</name>
        <dbReference type="ChEBI" id="CHEBI:18420"/>
    </cofactor>
</comment>
<comment type="catalytic activity">
    <reaction evidence="9 10 11">
        <text>adenosine(37) in tRNA + dimethylallyl diphosphate = N(6)-dimethylallyladenosine(37) in tRNA + diphosphate</text>
        <dbReference type="Rhea" id="RHEA:26482"/>
        <dbReference type="Rhea" id="RHEA-COMP:10162"/>
        <dbReference type="Rhea" id="RHEA-COMP:10375"/>
        <dbReference type="ChEBI" id="CHEBI:33019"/>
        <dbReference type="ChEBI" id="CHEBI:57623"/>
        <dbReference type="ChEBI" id="CHEBI:74411"/>
        <dbReference type="ChEBI" id="CHEBI:74415"/>
        <dbReference type="EC" id="2.5.1.75"/>
    </reaction>
</comment>
<evidence type="ECO:0000256" key="5">
    <source>
        <dbReference type="ARBA" id="ARBA00022694"/>
    </source>
</evidence>
<comment type="similarity">
    <text evidence="3 10 13">Belongs to the IPP transferase family.</text>
</comment>
<evidence type="ECO:0000256" key="1">
    <source>
        <dbReference type="ARBA" id="ARBA00001946"/>
    </source>
</evidence>
<gene>
    <name evidence="10 14" type="primary">miaA</name>
    <name evidence="14" type="ORF">FKZ61_12780</name>
</gene>
<protein>
    <recommendedName>
        <fullName evidence="10">tRNA dimethylallyltransferase</fullName>
        <ecNumber evidence="10">2.5.1.75</ecNumber>
    </recommendedName>
    <alternativeName>
        <fullName evidence="10">Dimethylallyl diphosphate:tRNA dimethylallyltransferase</fullName>
        <shortName evidence="10">DMAPP:tRNA dimethylallyltransferase</shortName>
        <shortName evidence="10">DMATase</shortName>
    </alternativeName>
    <alternativeName>
        <fullName evidence="10">Isopentenyl-diphosphate:tRNA isopentenyltransferase</fullName>
        <shortName evidence="10">IPP transferase</shortName>
        <shortName evidence="10">IPPT</shortName>
        <shortName evidence="10">IPTase</shortName>
    </alternativeName>
</protein>
<dbReference type="HAMAP" id="MF_00185">
    <property type="entry name" value="IPP_trans"/>
    <property type="match status" value="1"/>
</dbReference>
<feature type="binding site" evidence="10">
    <location>
        <begin position="17"/>
        <end position="22"/>
    </location>
    <ligand>
        <name>substrate</name>
    </ligand>
</feature>
<reference evidence="14 15" key="1">
    <citation type="submission" date="2019-06" db="EMBL/GenBank/DDBJ databases">
        <title>Genome sequence of Litorilinea aerophila BAA-2444.</title>
        <authorList>
            <person name="Maclea K.S."/>
            <person name="Maurais E.G."/>
            <person name="Iannazzi L.C."/>
        </authorList>
    </citation>
    <scope>NUCLEOTIDE SEQUENCE [LARGE SCALE GENOMIC DNA]</scope>
    <source>
        <strain evidence="14 15">ATCC BAA-2444</strain>
    </source>
</reference>
<evidence type="ECO:0000313" key="14">
    <source>
        <dbReference type="EMBL" id="TQE95250.1"/>
    </source>
</evidence>
<organism evidence="14 15">
    <name type="scientific">Litorilinea aerophila</name>
    <dbReference type="NCBI Taxonomy" id="1204385"/>
    <lineage>
        <taxon>Bacteria</taxon>
        <taxon>Bacillati</taxon>
        <taxon>Chloroflexota</taxon>
        <taxon>Caldilineae</taxon>
        <taxon>Caldilineales</taxon>
        <taxon>Caldilineaceae</taxon>
        <taxon>Litorilinea</taxon>
    </lineage>
</organism>
<dbReference type="RefSeq" id="WP_141610528.1">
    <property type="nucleotide sequence ID" value="NZ_VIGC02000015.1"/>
</dbReference>
<evidence type="ECO:0000256" key="9">
    <source>
        <dbReference type="ARBA" id="ARBA00049563"/>
    </source>
</evidence>
<evidence type="ECO:0000256" key="3">
    <source>
        <dbReference type="ARBA" id="ARBA00005842"/>
    </source>
</evidence>
<evidence type="ECO:0000256" key="10">
    <source>
        <dbReference type="HAMAP-Rule" id="MF_00185"/>
    </source>
</evidence>
<evidence type="ECO:0000256" key="7">
    <source>
        <dbReference type="ARBA" id="ARBA00022840"/>
    </source>
</evidence>
<dbReference type="InterPro" id="IPR018022">
    <property type="entry name" value="IPT"/>
</dbReference>
<keyword evidence="8 10" id="KW-0460">Magnesium</keyword>
<comment type="function">
    <text evidence="2 10 12">Catalyzes the transfer of a dimethylallyl group onto the adenine at position 37 in tRNAs that read codons beginning with uridine, leading to the formation of N6-(dimethylallyl)adenosine (i(6)A).</text>
</comment>
<dbReference type="InterPro" id="IPR039657">
    <property type="entry name" value="Dimethylallyltransferase"/>
</dbReference>
<dbReference type="GO" id="GO:0005524">
    <property type="term" value="F:ATP binding"/>
    <property type="evidence" value="ECO:0007669"/>
    <property type="project" value="UniProtKB-UniRule"/>
</dbReference>
<dbReference type="PANTHER" id="PTHR11088">
    <property type="entry name" value="TRNA DIMETHYLALLYLTRANSFERASE"/>
    <property type="match status" value="1"/>
</dbReference>
<feature type="site" description="Interaction with substrate tRNA" evidence="10">
    <location>
        <position position="106"/>
    </location>
</feature>
<evidence type="ECO:0000256" key="8">
    <source>
        <dbReference type="ARBA" id="ARBA00022842"/>
    </source>
</evidence>
<dbReference type="Pfam" id="PF01715">
    <property type="entry name" value="IPPT"/>
    <property type="match status" value="1"/>
</dbReference>
<dbReference type="EMBL" id="VIGC01000015">
    <property type="protein sequence ID" value="TQE95250.1"/>
    <property type="molecule type" value="Genomic_DNA"/>
</dbReference>
<comment type="subunit">
    <text evidence="10">Monomer.</text>
</comment>
<sequence>MTTSRSLPPLIVLLGPTAVGKTELSLRLCQRFDGEIVNADSRQIYREMAIGTAKPTPEEQARAPHHLVDLRNPDEPLTLAEYQQLAYQAIDQIHARGHLPFLVGGTALYLRAVTQGLRIPEAPPHPQLRAELEAVLAREGREALYARLQTLDPATAAVIDGKNPRRVLRALEIRLITGRPKVEQEGMEPPPYRILHIGLTRPRHILHQRADRRVEEMIRQGLVEETRRLLEAGYDPALPAMTSLGYREIIAYLRGEMSLEEAMARMKVETHRFIRHQYTWFRKMPDVHWFDLEQEVESQIVALIEAFLAPGEGAS</sequence>
<dbReference type="GO" id="GO:0006400">
    <property type="term" value="P:tRNA modification"/>
    <property type="evidence" value="ECO:0007669"/>
    <property type="project" value="TreeGrafter"/>
</dbReference>
<name>A0A540VER1_9CHLR</name>
<comment type="caution">
    <text evidence="10">Lacks conserved residue(s) required for the propagation of feature annotation.</text>
</comment>
<feature type="site" description="Interaction with substrate tRNA" evidence="10">
    <location>
        <position position="129"/>
    </location>
</feature>
<dbReference type="SUPFAM" id="SSF52540">
    <property type="entry name" value="P-loop containing nucleoside triphosphate hydrolases"/>
    <property type="match status" value="1"/>
</dbReference>
<dbReference type="GO" id="GO:0052381">
    <property type="term" value="F:tRNA dimethylallyltransferase activity"/>
    <property type="evidence" value="ECO:0007669"/>
    <property type="project" value="UniProtKB-UniRule"/>
</dbReference>
<evidence type="ECO:0000256" key="2">
    <source>
        <dbReference type="ARBA" id="ARBA00003213"/>
    </source>
</evidence>
<dbReference type="Gene3D" id="1.10.20.140">
    <property type="match status" value="1"/>
</dbReference>
<dbReference type="OrthoDB" id="9776390at2"/>
<proteinExistence type="inferred from homology"/>
<feature type="binding site" evidence="10">
    <location>
        <begin position="15"/>
        <end position="22"/>
    </location>
    <ligand>
        <name>ATP</name>
        <dbReference type="ChEBI" id="CHEBI:30616"/>
    </ligand>
</feature>
<dbReference type="EC" id="2.5.1.75" evidence="10"/>
<keyword evidence="15" id="KW-1185">Reference proteome</keyword>
<dbReference type="InterPro" id="IPR027417">
    <property type="entry name" value="P-loop_NTPase"/>
</dbReference>
<dbReference type="PANTHER" id="PTHR11088:SF60">
    <property type="entry name" value="TRNA DIMETHYLALLYLTRANSFERASE"/>
    <property type="match status" value="1"/>
</dbReference>